<accession>A0A368SB21</accession>
<dbReference type="PROSITE" id="PS00010">
    <property type="entry name" value="ASX_HYDROXYL"/>
    <property type="match status" value="1"/>
</dbReference>
<dbReference type="CDD" id="cd00054">
    <property type="entry name" value="EGF_CA"/>
    <property type="match status" value="1"/>
</dbReference>
<dbReference type="PROSITE" id="PS50026">
    <property type="entry name" value="EGF_3"/>
    <property type="match status" value="1"/>
</dbReference>
<dbReference type="GO" id="GO:0016020">
    <property type="term" value="C:membrane"/>
    <property type="evidence" value="ECO:0007669"/>
    <property type="project" value="UniProtKB-SubCell"/>
</dbReference>
<dbReference type="Pfam" id="PF13947">
    <property type="entry name" value="GUB_WAK_bind"/>
    <property type="match status" value="1"/>
</dbReference>
<dbReference type="GO" id="GO:0005509">
    <property type="term" value="F:calcium ion binding"/>
    <property type="evidence" value="ECO:0007669"/>
    <property type="project" value="InterPro"/>
</dbReference>
<dbReference type="SMART" id="SM00179">
    <property type="entry name" value="EGF_CA"/>
    <property type="match status" value="1"/>
</dbReference>
<evidence type="ECO:0000256" key="2">
    <source>
        <dbReference type="ARBA" id="ARBA00022729"/>
    </source>
</evidence>
<dbReference type="PANTHER" id="PTHR33491">
    <property type="entry name" value="OSJNBA0016N04.9 PROTEIN"/>
    <property type="match status" value="1"/>
</dbReference>
<evidence type="ECO:0000256" key="4">
    <source>
        <dbReference type="PROSITE-ProRule" id="PRU00076"/>
    </source>
</evidence>
<keyword evidence="4" id="KW-0245">EGF-like domain</keyword>
<proteinExistence type="predicted"/>
<dbReference type="InterPro" id="IPR000742">
    <property type="entry name" value="EGF"/>
</dbReference>
<dbReference type="InterPro" id="IPR025287">
    <property type="entry name" value="WAK_GUB"/>
</dbReference>
<dbReference type="GO" id="GO:0030247">
    <property type="term" value="F:polysaccharide binding"/>
    <property type="evidence" value="ECO:0007669"/>
    <property type="project" value="InterPro"/>
</dbReference>
<evidence type="ECO:0000256" key="3">
    <source>
        <dbReference type="ARBA" id="ARBA00023157"/>
    </source>
</evidence>
<dbReference type="OrthoDB" id="692609at2759"/>
<reference evidence="7" key="1">
    <citation type="journal article" date="2012" name="Nat. Biotechnol.">
        <title>Reference genome sequence of the model plant Setaria.</title>
        <authorList>
            <person name="Bennetzen J.L."/>
            <person name="Schmutz J."/>
            <person name="Wang H."/>
            <person name="Percifield R."/>
            <person name="Hawkins J."/>
            <person name="Pontaroli A.C."/>
            <person name="Estep M."/>
            <person name="Feng L."/>
            <person name="Vaughn J.N."/>
            <person name="Grimwood J."/>
            <person name="Jenkins J."/>
            <person name="Barry K."/>
            <person name="Lindquist E."/>
            <person name="Hellsten U."/>
            <person name="Deshpande S."/>
            <person name="Wang X."/>
            <person name="Wu X."/>
            <person name="Mitros T."/>
            <person name="Triplett J."/>
            <person name="Yang X."/>
            <person name="Ye C.Y."/>
            <person name="Mauro-Herrera M."/>
            <person name="Wang L."/>
            <person name="Li P."/>
            <person name="Sharma M."/>
            <person name="Sharma R."/>
            <person name="Ronald P.C."/>
            <person name="Panaud O."/>
            <person name="Kellogg E.A."/>
            <person name="Brutnell T.P."/>
            <person name="Doust A.N."/>
            <person name="Tuskan G.A."/>
            <person name="Rokhsar D."/>
            <person name="Devos K.M."/>
        </authorList>
    </citation>
    <scope>NUCLEOTIDE SEQUENCE [LARGE SCALE GENOMIC DNA]</scope>
    <source>
        <strain evidence="7">Yugu1</strain>
    </source>
</reference>
<reference evidence="7" key="2">
    <citation type="submission" date="2015-07" db="EMBL/GenBank/DDBJ databases">
        <authorList>
            <person name="Noorani M."/>
        </authorList>
    </citation>
    <scope>NUCLEOTIDE SEQUENCE</scope>
    <source>
        <strain evidence="7">Yugu1</strain>
    </source>
</reference>
<feature type="signal peptide" evidence="5">
    <location>
        <begin position="1"/>
        <end position="23"/>
    </location>
</feature>
<evidence type="ECO:0000256" key="1">
    <source>
        <dbReference type="ARBA" id="ARBA00004167"/>
    </source>
</evidence>
<evidence type="ECO:0000256" key="5">
    <source>
        <dbReference type="SAM" id="SignalP"/>
    </source>
</evidence>
<evidence type="ECO:0000259" key="6">
    <source>
        <dbReference type="PROSITE" id="PS50026"/>
    </source>
</evidence>
<dbReference type="STRING" id="4555.A0A368SB21"/>
<feature type="chain" id="PRO_5016786853" description="EGF-like domain-containing protein" evidence="5">
    <location>
        <begin position="24"/>
        <end position="443"/>
    </location>
</feature>
<dbReference type="InterPro" id="IPR001881">
    <property type="entry name" value="EGF-like_Ca-bd_dom"/>
</dbReference>
<dbReference type="EMBL" id="CM003535">
    <property type="protein sequence ID" value="RCV39645.1"/>
    <property type="molecule type" value="Genomic_DNA"/>
</dbReference>
<dbReference type="InterPro" id="IPR018097">
    <property type="entry name" value="EGF_Ca-bd_CS"/>
</dbReference>
<feature type="domain" description="EGF-like" evidence="6">
    <location>
        <begin position="312"/>
        <end position="351"/>
    </location>
</feature>
<sequence length="443" mass="47748">MKRLAAAMAAQVLWFLLTPTVVAFSYLIPLPPLVAAASGSIIAPPPPMVAAPRSGCPSMCGNVSIPYPFGIGDECAWPGLGITITCDHSYSPPRPYLARNMEVTDISLKTGEMRVFSPVSYTCHNPSSNTRGSFKTWSFRLPTPFLISTTRNVFTAIGCSTQALLQGGANWSYFTGCTTTCTSLDSAADISVNLATMKVGWNDPNDRPDNRAWLFNPCSYAFVAEKGWYNFSRQDLVDNGGQNFSSRTGDRTIPLVLDWAIVNSSCTASNANSACLSAHSHCVNSTQRDSGYLCRCSKGYYGNPYLVGGCLNIDECKLGDLNPCGSGSICLDTDGGFACKCKFLSKRPSQLPLQPAGRPQIQVAATHSHFHDAVSLFLRMRSSIAPRSSIPASFRAALKSCATLSIRTISASLHGLAIRSDAFDDEEAGRAEDVGRSRPTRRR</sequence>
<name>A0A368SB21_SETIT</name>
<dbReference type="AlphaFoldDB" id="A0A368SB21"/>
<dbReference type="PROSITE" id="PS01187">
    <property type="entry name" value="EGF_CA"/>
    <property type="match status" value="1"/>
</dbReference>
<gene>
    <name evidence="7" type="ORF">SETIT_8G240200v2</name>
</gene>
<protein>
    <recommendedName>
        <fullName evidence="6">EGF-like domain-containing protein</fullName>
    </recommendedName>
</protein>
<dbReference type="Gene3D" id="2.10.25.10">
    <property type="entry name" value="Laminin"/>
    <property type="match status" value="1"/>
</dbReference>
<comment type="subcellular location">
    <subcellularLocation>
        <location evidence="1">Membrane</location>
        <topology evidence="1">Single-pass membrane protein</topology>
    </subcellularLocation>
</comment>
<dbReference type="InterPro" id="IPR000152">
    <property type="entry name" value="EGF-type_Asp/Asn_hydroxyl_site"/>
</dbReference>
<evidence type="ECO:0000313" key="7">
    <source>
        <dbReference type="EMBL" id="RCV39645.1"/>
    </source>
</evidence>
<keyword evidence="2 5" id="KW-0732">Signal</keyword>
<keyword evidence="3" id="KW-1015">Disulfide bond</keyword>
<comment type="caution">
    <text evidence="4">Lacks conserved residue(s) required for the propagation of feature annotation.</text>
</comment>
<organism evidence="7">
    <name type="scientific">Setaria italica</name>
    <name type="common">Foxtail millet</name>
    <name type="synonym">Panicum italicum</name>
    <dbReference type="NCBI Taxonomy" id="4555"/>
    <lineage>
        <taxon>Eukaryota</taxon>
        <taxon>Viridiplantae</taxon>
        <taxon>Streptophyta</taxon>
        <taxon>Embryophyta</taxon>
        <taxon>Tracheophyta</taxon>
        <taxon>Spermatophyta</taxon>
        <taxon>Magnoliopsida</taxon>
        <taxon>Liliopsida</taxon>
        <taxon>Poales</taxon>
        <taxon>Poaceae</taxon>
        <taxon>PACMAD clade</taxon>
        <taxon>Panicoideae</taxon>
        <taxon>Panicodae</taxon>
        <taxon>Paniceae</taxon>
        <taxon>Cenchrinae</taxon>
        <taxon>Setaria</taxon>
    </lineage>
</organism>